<organism evidence="2 3">
    <name type="scientific">candidate division WOR-3 bacterium</name>
    <dbReference type="NCBI Taxonomy" id="2052148"/>
    <lineage>
        <taxon>Bacteria</taxon>
        <taxon>Bacteria division WOR-3</taxon>
    </lineage>
</organism>
<dbReference type="Proteomes" id="UP000630660">
    <property type="component" value="Unassembled WGS sequence"/>
</dbReference>
<proteinExistence type="predicted"/>
<evidence type="ECO:0000313" key="3">
    <source>
        <dbReference type="Proteomes" id="UP000630660"/>
    </source>
</evidence>
<protein>
    <submittedName>
        <fullName evidence="2">Uncharacterized protein</fullName>
    </submittedName>
</protein>
<evidence type="ECO:0000313" key="2">
    <source>
        <dbReference type="EMBL" id="MBD3365432.1"/>
    </source>
</evidence>
<keyword evidence="1" id="KW-0472">Membrane</keyword>
<comment type="caution">
    <text evidence="2">The sequence shown here is derived from an EMBL/GenBank/DDBJ whole genome shotgun (WGS) entry which is preliminary data.</text>
</comment>
<evidence type="ECO:0000256" key="1">
    <source>
        <dbReference type="SAM" id="Phobius"/>
    </source>
</evidence>
<feature type="transmembrane region" description="Helical" evidence="1">
    <location>
        <begin position="135"/>
        <end position="167"/>
    </location>
</feature>
<name>A0A9D5KAW3_UNCW3</name>
<keyword evidence="1" id="KW-1133">Transmembrane helix</keyword>
<dbReference type="AlphaFoldDB" id="A0A9D5KAW3"/>
<gene>
    <name evidence="2" type="ORF">GF359_09495</name>
</gene>
<sequence>MLKGKLKCPKCGSTEINQIGTTRYMCQQCYEVFEEKKRSEQSPTTSSGRVKKCPYCMQLKPEDGFKNGICADCIEKYAETAKQSETEARIKQGKKDDIMEIASAVAAPSAYAIGKTHEESAIGSGRRGASSSAKFPTWAIVLIAVVVGLPVLFWIVSIIITVIVAAVTT</sequence>
<accession>A0A9D5KAW3</accession>
<dbReference type="EMBL" id="WJKJ01000314">
    <property type="protein sequence ID" value="MBD3365432.1"/>
    <property type="molecule type" value="Genomic_DNA"/>
</dbReference>
<keyword evidence="1" id="KW-0812">Transmembrane</keyword>
<reference evidence="2" key="1">
    <citation type="submission" date="2019-11" db="EMBL/GenBank/DDBJ databases">
        <title>Microbial mats filling the niche in hypersaline microbial mats.</title>
        <authorList>
            <person name="Wong H.L."/>
            <person name="Macleod F.I."/>
            <person name="White R.A. III"/>
            <person name="Burns B.P."/>
        </authorList>
    </citation>
    <scope>NUCLEOTIDE SEQUENCE</scope>
    <source>
        <strain evidence="2">Bin_327</strain>
    </source>
</reference>